<sequence length="774" mass="86107">MVHARLLLLALSVCCVSAVYELQGYRNNCLHPFALARDEWSWNADTWDLRFESMSFPVGYHRETYPDSACICLESFADPNSSEWPTDILLRSDPVVRIENSAIIPNEAYHTDLRVIEAKVEVPGKEFACFQLNECESTSSPRLQITKDRERQLYLIKFLVDDPSGPIGVCGYKGQGKPYFSVRYQPKVFTSAIRFDPPLQLVDESIRLRIGESFKITSLFSNIEDINGFGELTDTQDEKYYTMTCSTPQTGQIAVTHGETTHKFNIDCVAISSGTISFYNEDSDTWNNIESDDMSSTPSLVLMTQNLHKFRLETSPNQFSLTSDVTWKYPSPGMSPNGNSLATMAANGRNELAATIGGFTTTLEVIGISGPLEVNVAYSRDDTRTSKIPDMILQSENNKISIELSGGTGNYNCAINGAVQEGFQNPLIIQPKHYPVGAMEVSCSDDFSPAQNLSFLLGALSRVALKDIDDYDIELNIEDEFVLELALLVSVGGEEFVEINPKELGIPFTEVITISPPGILSYLSDSKYQVNTAASKDRSKVYIAFAPPFEGVSLDLFVTVKNRPKPLQSPIQLDYCHKIALFHTPEDFNFDDCNCKVQEPANSSVMLDGIYAIGIGSGPSRVSCDMNQEDQITTFEFDIQVIPPSTDKLQLKLEVAPTKVTKASSVQALMSTNFHGLDESFVMANCPPEIIWESTDGLHKSKDEGTKQKYQVQTVQEHEISVFVKWGGQTWQQSQVLSTSHNYKLFLLVATMSSISCAFFGICYILYSMRSQSL</sequence>
<accession>A0A7S4HH68</accession>
<proteinExistence type="predicted"/>
<keyword evidence="1" id="KW-1133">Transmembrane helix</keyword>
<evidence type="ECO:0000313" key="3">
    <source>
        <dbReference type="EMBL" id="CAE2199066.1"/>
    </source>
</evidence>
<feature type="chain" id="PRO_5030823184" evidence="2">
    <location>
        <begin position="19"/>
        <end position="774"/>
    </location>
</feature>
<gene>
    <name evidence="3" type="ORF">VSP0166_LOCUS309</name>
</gene>
<keyword evidence="1" id="KW-0812">Transmembrane</keyword>
<feature type="transmembrane region" description="Helical" evidence="1">
    <location>
        <begin position="745"/>
        <end position="767"/>
    </location>
</feature>
<dbReference type="AlphaFoldDB" id="A0A7S4HH68"/>
<protein>
    <submittedName>
        <fullName evidence="3">Uncharacterized protein</fullName>
    </submittedName>
</protein>
<feature type="signal peptide" evidence="2">
    <location>
        <begin position="1"/>
        <end position="18"/>
    </location>
</feature>
<dbReference type="EMBL" id="HBKP01000455">
    <property type="protein sequence ID" value="CAE2199066.1"/>
    <property type="molecule type" value="Transcribed_RNA"/>
</dbReference>
<organism evidence="3">
    <name type="scientific">Vannella robusta</name>
    <dbReference type="NCBI Taxonomy" id="1487602"/>
    <lineage>
        <taxon>Eukaryota</taxon>
        <taxon>Amoebozoa</taxon>
        <taxon>Discosea</taxon>
        <taxon>Flabellinia</taxon>
        <taxon>Vannellidae</taxon>
        <taxon>Vannella</taxon>
    </lineage>
</organism>
<evidence type="ECO:0000256" key="2">
    <source>
        <dbReference type="SAM" id="SignalP"/>
    </source>
</evidence>
<evidence type="ECO:0000256" key="1">
    <source>
        <dbReference type="SAM" id="Phobius"/>
    </source>
</evidence>
<reference evidence="3" key="1">
    <citation type="submission" date="2021-01" db="EMBL/GenBank/DDBJ databases">
        <authorList>
            <person name="Corre E."/>
            <person name="Pelletier E."/>
            <person name="Niang G."/>
            <person name="Scheremetjew M."/>
            <person name="Finn R."/>
            <person name="Kale V."/>
            <person name="Holt S."/>
            <person name="Cochrane G."/>
            <person name="Meng A."/>
            <person name="Brown T."/>
            <person name="Cohen L."/>
        </authorList>
    </citation>
    <scope>NUCLEOTIDE SEQUENCE</scope>
    <source>
        <strain evidence="3">DIVA3 518/3/11/1/6</strain>
    </source>
</reference>
<keyword evidence="1" id="KW-0472">Membrane</keyword>
<name>A0A7S4HH68_9EUKA</name>
<keyword evidence="2" id="KW-0732">Signal</keyword>